<evidence type="ECO:0000313" key="1">
    <source>
        <dbReference type="EMBL" id="BCR36455.1"/>
    </source>
</evidence>
<dbReference type="KEGG" id="manr:MPAN_013480"/>
<organism evidence="1 2">
    <name type="scientific">Mariniplasma anaerobium</name>
    <dbReference type="NCBI Taxonomy" id="2735436"/>
    <lineage>
        <taxon>Bacteria</taxon>
        <taxon>Bacillati</taxon>
        <taxon>Mycoplasmatota</taxon>
        <taxon>Mollicutes</taxon>
        <taxon>Acholeplasmatales</taxon>
        <taxon>Acholeplasmataceae</taxon>
        <taxon>Mariniplasma</taxon>
    </lineage>
</organism>
<protein>
    <recommendedName>
        <fullName evidence="3">DRTGG domain-containing protein</fullName>
    </recommendedName>
</protein>
<dbReference type="InterPro" id="IPR028979">
    <property type="entry name" value="Ser_kin/Pase_Hpr-like_N_sf"/>
</dbReference>
<evidence type="ECO:0008006" key="3">
    <source>
        <dbReference type="Google" id="ProtNLM"/>
    </source>
</evidence>
<dbReference type="RefSeq" id="WP_176239932.1">
    <property type="nucleotide sequence ID" value="NZ_AP024412.1"/>
</dbReference>
<dbReference type="EMBL" id="AP024412">
    <property type="protein sequence ID" value="BCR36455.1"/>
    <property type="molecule type" value="Genomic_DNA"/>
</dbReference>
<accession>A0A7U9TIL1</accession>
<gene>
    <name evidence="1" type="ORF">MPAN_013480</name>
</gene>
<dbReference type="AlphaFoldDB" id="A0A7U9TIL1"/>
<keyword evidence="2" id="KW-1185">Reference proteome</keyword>
<dbReference type="Gene3D" id="3.40.1390.20">
    <property type="entry name" value="HprK N-terminal domain-like"/>
    <property type="match status" value="1"/>
</dbReference>
<sequence length="111" mass="12573">MHLVKDILNNEYELLTDQHTLKNTFNSVYATDLLSTAIKHVKNEEALITVIASQTTISLAIMVDVSVIIIIDGQNVPLEVIHRANLENIAMIQTKKLTHEVIIDFYQRGFI</sequence>
<dbReference type="SUPFAM" id="SSF75138">
    <property type="entry name" value="HprK N-terminal domain-like"/>
    <property type="match status" value="1"/>
</dbReference>
<reference evidence="1" key="1">
    <citation type="submission" date="2021-01" db="EMBL/GenBank/DDBJ databases">
        <title>Draft genome sequence of Acholeplasmataceae bacterium strain Mahy22.</title>
        <authorList>
            <person name="Watanabe M."/>
            <person name="Kojima H."/>
            <person name="Fukui M."/>
        </authorList>
    </citation>
    <scope>NUCLEOTIDE SEQUENCE</scope>
    <source>
        <strain evidence="1">Mahy22</strain>
    </source>
</reference>
<evidence type="ECO:0000313" key="2">
    <source>
        <dbReference type="Proteomes" id="UP000620133"/>
    </source>
</evidence>
<proteinExistence type="predicted"/>
<name>A0A7U9TIL1_9MOLU</name>
<dbReference type="Proteomes" id="UP000620133">
    <property type="component" value="Chromosome"/>
</dbReference>